<dbReference type="CDD" id="cd17535">
    <property type="entry name" value="REC_NarL-like"/>
    <property type="match status" value="1"/>
</dbReference>
<dbReference type="Gene3D" id="3.40.50.2300">
    <property type="match status" value="1"/>
</dbReference>
<evidence type="ECO:0000256" key="4">
    <source>
        <dbReference type="ARBA" id="ARBA00023163"/>
    </source>
</evidence>
<protein>
    <submittedName>
        <fullName evidence="8">Response regulator transcription factor</fullName>
    </submittedName>
</protein>
<dbReference type="CDD" id="cd06170">
    <property type="entry name" value="LuxR_C_like"/>
    <property type="match status" value="1"/>
</dbReference>
<dbReference type="PANTHER" id="PTHR43214">
    <property type="entry name" value="TWO-COMPONENT RESPONSE REGULATOR"/>
    <property type="match status" value="1"/>
</dbReference>
<evidence type="ECO:0000313" key="9">
    <source>
        <dbReference type="Proteomes" id="UP001501195"/>
    </source>
</evidence>
<dbReference type="RefSeq" id="WP_345711312.1">
    <property type="nucleotide sequence ID" value="NZ_BAABIL010000127.1"/>
</dbReference>
<sequence>MTIRVLLADDQELIRTGFAALIGSAPDMDVVGEARDGAEAVAMTRQLHPDVVLMDIRMPGTDGLNATEQITTDPELSSVRVVVLTTFEAEDLVVAALRNGASGFLGKGVKLPDLLAGIRTVAAGEALLSPAATKTLISRVLSQPHAHLQARSDSSLSLLTERESQVVALVAEGLSNEEIARHLVVSPLTAKTHVSRSMVKLGVRDRAQLVVLAYQSGLVRPGGSAPPA</sequence>
<name>A0ABP9HGJ3_9ACTN</name>
<evidence type="ECO:0000313" key="8">
    <source>
        <dbReference type="EMBL" id="GAA4970179.1"/>
    </source>
</evidence>
<dbReference type="PRINTS" id="PR00038">
    <property type="entry name" value="HTHLUXR"/>
</dbReference>
<dbReference type="Proteomes" id="UP001501195">
    <property type="component" value="Unassembled WGS sequence"/>
</dbReference>
<dbReference type="EMBL" id="BAABIL010000127">
    <property type="protein sequence ID" value="GAA4970179.1"/>
    <property type="molecule type" value="Genomic_DNA"/>
</dbReference>
<evidence type="ECO:0000259" key="7">
    <source>
        <dbReference type="PROSITE" id="PS50110"/>
    </source>
</evidence>
<feature type="domain" description="Response regulatory" evidence="7">
    <location>
        <begin position="4"/>
        <end position="122"/>
    </location>
</feature>
<reference evidence="9" key="1">
    <citation type="journal article" date="2019" name="Int. J. Syst. Evol. Microbiol.">
        <title>The Global Catalogue of Microorganisms (GCM) 10K type strain sequencing project: providing services to taxonomists for standard genome sequencing and annotation.</title>
        <authorList>
            <consortium name="The Broad Institute Genomics Platform"/>
            <consortium name="The Broad Institute Genome Sequencing Center for Infectious Disease"/>
            <person name="Wu L."/>
            <person name="Ma J."/>
        </authorList>
    </citation>
    <scope>NUCLEOTIDE SEQUENCE [LARGE SCALE GENOMIC DNA]</scope>
    <source>
        <strain evidence="9">JCM 18126</strain>
    </source>
</reference>
<keyword evidence="4" id="KW-0804">Transcription</keyword>
<dbReference type="SMART" id="SM00448">
    <property type="entry name" value="REC"/>
    <property type="match status" value="1"/>
</dbReference>
<evidence type="ECO:0000256" key="2">
    <source>
        <dbReference type="ARBA" id="ARBA00023015"/>
    </source>
</evidence>
<dbReference type="InterPro" id="IPR000792">
    <property type="entry name" value="Tscrpt_reg_LuxR_C"/>
</dbReference>
<dbReference type="InterPro" id="IPR011006">
    <property type="entry name" value="CheY-like_superfamily"/>
</dbReference>
<organism evidence="8 9">
    <name type="scientific">Kineococcus glutinatus</name>
    <dbReference type="NCBI Taxonomy" id="1070872"/>
    <lineage>
        <taxon>Bacteria</taxon>
        <taxon>Bacillati</taxon>
        <taxon>Actinomycetota</taxon>
        <taxon>Actinomycetes</taxon>
        <taxon>Kineosporiales</taxon>
        <taxon>Kineosporiaceae</taxon>
        <taxon>Kineococcus</taxon>
    </lineage>
</organism>
<evidence type="ECO:0000256" key="1">
    <source>
        <dbReference type="ARBA" id="ARBA00022553"/>
    </source>
</evidence>
<dbReference type="Pfam" id="PF00072">
    <property type="entry name" value="Response_reg"/>
    <property type="match status" value="1"/>
</dbReference>
<dbReference type="SUPFAM" id="SSF52172">
    <property type="entry name" value="CheY-like"/>
    <property type="match status" value="1"/>
</dbReference>
<accession>A0ABP9HGJ3</accession>
<dbReference type="PANTHER" id="PTHR43214:SF24">
    <property type="entry name" value="TRANSCRIPTIONAL REGULATORY PROTEIN NARL-RELATED"/>
    <property type="match status" value="1"/>
</dbReference>
<comment type="caution">
    <text evidence="8">The sequence shown here is derived from an EMBL/GenBank/DDBJ whole genome shotgun (WGS) entry which is preliminary data.</text>
</comment>
<dbReference type="InterPro" id="IPR039420">
    <property type="entry name" value="WalR-like"/>
</dbReference>
<gene>
    <name evidence="8" type="ORF">GCM10023225_10310</name>
</gene>
<keyword evidence="2" id="KW-0805">Transcription regulation</keyword>
<proteinExistence type="predicted"/>
<feature type="domain" description="HTH luxR-type" evidence="6">
    <location>
        <begin position="152"/>
        <end position="217"/>
    </location>
</feature>
<dbReference type="SMART" id="SM00421">
    <property type="entry name" value="HTH_LUXR"/>
    <property type="match status" value="1"/>
</dbReference>
<evidence type="ECO:0000256" key="5">
    <source>
        <dbReference type="PROSITE-ProRule" id="PRU00169"/>
    </source>
</evidence>
<dbReference type="PROSITE" id="PS50043">
    <property type="entry name" value="HTH_LUXR_2"/>
    <property type="match status" value="1"/>
</dbReference>
<keyword evidence="3" id="KW-0238">DNA-binding</keyword>
<evidence type="ECO:0000256" key="3">
    <source>
        <dbReference type="ARBA" id="ARBA00023125"/>
    </source>
</evidence>
<dbReference type="Pfam" id="PF00196">
    <property type="entry name" value="GerE"/>
    <property type="match status" value="1"/>
</dbReference>
<keyword evidence="9" id="KW-1185">Reference proteome</keyword>
<dbReference type="InterPro" id="IPR001789">
    <property type="entry name" value="Sig_transdc_resp-reg_receiver"/>
</dbReference>
<evidence type="ECO:0000259" key="6">
    <source>
        <dbReference type="PROSITE" id="PS50043"/>
    </source>
</evidence>
<dbReference type="PROSITE" id="PS50110">
    <property type="entry name" value="RESPONSE_REGULATORY"/>
    <property type="match status" value="1"/>
</dbReference>
<dbReference type="InterPro" id="IPR058245">
    <property type="entry name" value="NreC/VraR/RcsB-like_REC"/>
</dbReference>
<feature type="modified residue" description="4-aspartylphosphate" evidence="5">
    <location>
        <position position="55"/>
    </location>
</feature>
<keyword evidence="1 5" id="KW-0597">Phosphoprotein</keyword>